<sequence>MDFLDFFENMGFGLGTILIIVVILILVVFIGRIIPVLFMGIGSIFFGLITLIVLLAVIYFIGKFVKDFIRK</sequence>
<dbReference type="AlphaFoldDB" id="A0A315XMS3"/>
<dbReference type="RefSeq" id="WP_116592234.1">
    <property type="nucleotide sequence ID" value="NZ_MZGS01000023.1"/>
</dbReference>
<keyword evidence="1" id="KW-0812">Transmembrane</keyword>
<proteinExistence type="predicted"/>
<reference evidence="2 3" key="1">
    <citation type="submission" date="2017-03" db="EMBL/GenBank/DDBJ databases">
        <title>Genome sequence of Methanobrevibacter thaueri.</title>
        <authorList>
            <person name="Poehlein A."/>
            <person name="Seedorf H."/>
            <person name="Daniel R."/>
        </authorList>
    </citation>
    <scope>NUCLEOTIDE SEQUENCE [LARGE SCALE GENOMIC DNA]</scope>
    <source>
        <strain evidence="2 3">DSM 11995</strain>
    </source>
</reference>
<evidence type="ECO:0008006" key="4">
    <source>
        <dbReference type="Google" id="ProtNLM"/>
    </source>
</evidence>
<accession>A0A315XMS3</accession>
<feature type="transmembrane region" description="Helical" evidence="1">
    <location>
        <begin position="36"/>
        <end position="61"/>
    </location>
</feature>
<gene>
    <name evidence="2" type="ORF">MBBTH_12910</name>
</gene>
<organism evidence="2 3">
    <name type="scientific">Methanobrevibacter thaueri</name>
    <dbReference type="NCBI Taxonomy" id="190975"/>
    <lineage>
        <taxon>Archaea</taxon>
        <taxon>Methanobacteriati</taxon>
        <taxon>Methanobacteriota</taxon>
        <taxon>Methanomada group</taxon>
        <taxon>Methanobacteria</taxon>
        <taxon>Methanobacteriales</taxon>
        <taxon>Methanobacteriaceae</taxon>
        <taxon>Methanobrevibacter</taxon>
    </lineage>
</organism>
<name>A0A315XMS3_9EURY</name>
<dbReference type="EMBL" id="MZGS01000023">
    <property type="protein sequence ID" value="PWB86877.1"/>
    <property type="molecule type" value="Genomic_DNA"/>
</dbReference>
<keyword evidence="1" id="KW-0472">Membrane</keyword>
<keyword evidence="1" id="KW-1133">Transmembrane helix</keyword>
<protein>
    <recommendedName>
        <fullName evidence="4">Major facilitator superfamily (MFS) profile domain-containing protein</fullName>
    </recommendedName>
</protein>
<keyword evidence="3" id="KW-1185">Reference proteome</keyword>
<evidence type="ECO:0000313" key="2">
    <source>
        <dbReference type="EMBL" id="PWB86877.1"/>
    </source>
</evidence>
<dbReference type="Proteomes" id="UP000251717">
    <property type="component" value="Unassembled WGS sequence"/>
</dbReference>
<evidence type="ECO:0000256" key="1">
    <source>
        <dbReference type="SAM" id="Phobius"/>
    </source>
</evidence>
<feature type="transmembrane region" description="Helical" evidence="1">
    <location>
        <begin position="12"/>
        <end position="30"/>
    </location>
</feature>
<evidence type="ECO:0000313" key="3">
    <source>
        <dbReference type="Proteomes" id="UP000251717"/>
    </source>
</evidence>
<comment type="caution">
    <text evidence="2">The sequence shown here is derived from an EMBL/GenBank/DDBJ whole genome shotgun (WGS) entry which is preliminary data.</text>
</comment>